<gene>
    <name evidence="1" type="ORF">ENS06_08180</name>
</gene>
<reference evidence="1" key="1">
    <citation type="journal article" date="2020" name="mSystems">
        <title>Genome- and Community-Level Interaction Insights into Carbon Utilization and Element Cycling Functions of Hydrothermarchaeota in Hydrothermal Sediment.</title>
        <authorList>
            <person name="Zhou Z."/>
            <person name="Liu Y."/>
            <person name="Xu W."/>
            <person name="Pan J."/>
            <person name="Luo Z.H."/>
            <person name="Li M."/>
        </authorList>
    </citation>
    <scope>NUCLEOTIDE SEQUENCE [LARGE SCALE GENOMIC DNA]</scope>
    <source>
        <strain evidence="1">SpSt-456</strain>
    </source>
</reference>
<sequence length="93" mass="11081">MMNCWKMKEVTIRFSRHAKRRMALYGISETTIRAIIESREKGDFSLEGKREVIDYQMLSRHGYPIKVVFTRDEDRLTVITAYPLRRGRNENNV</sequence>
<evidence type="ECO:0000313" key="1">
    <source>
        <dbReference type="EMBL" id="HFK97287.1"/>
    </source>
</evidence>
<accession>A0A832A439</accession>
<dbReference type="InterPro" id="IPR025354">
    <property type="entry name" value="DUF4258"/>
</dbReference>
<name>A0A832A439_9BACT</name>
<dbReference type="Pfam" id="PF14076">
    <property type="entry name" value="DUF4258"/>
    <property type="match status" value="1"/>
</dbReference>
<comment type="caution">
    <text evidence="1">The sequence shown here is derived from an EMBL/GenBank/DDBJ whole genome shotgun (WGS) entry which is preliminary data.</text>
</comment>
<dbReference type="AlphaFoldDB" id="A0A832A439"/>
<protein>
    <submittedName>
        <fullName evidence="1">DUF4258 domain-containing protein</fullName>
    </submittedName>
</protein>
<organism evidence="1">
    <name type="scientific">Desulfacinum infernum</name>
    <dbReference type="NCBI Taxonomy" id="35837"/>
    <lineage>
        <taxon>Bacteria</taxon>
        <taxon>Pseudomonadati</taxon>
        <taxon>Thermodesulfobacteriota</taxon>
        <taxon>Syntrophobacteria</taxon>
        <taxon>Syntrophobacterales</taxon>
        <taxon>Syntrophobacteraceae</taxon>
        <taxon>Desulfacinum</taxon>
    </lineage>
</organism>
<dbReference type="EMBL" id="DSTK01000023">
    <property type="protein sequence ID" value="HFK97287.1"/>
    <property type="molecule type" value="Genomic_DNA"/>
</dbReference>
<proteinExistence type="predicted"/>